<reference evidence="1 2" key="1">
    <citation type="submission" date="2015-07" db="EMBL/GenBank/DDBJ databases">
        <title>The genome of Dufourea novaeangliae.</title>
        <authorList>
            <person name="Pan H."/>
            <person name="Kapheim K."/>
        </authorList>
    </citation>
    <scope>NUCLEOTIDE SEQUENCE [LARGE SCALE GENOMIC DNA]</scope>
    <source>
        <strain evidence="1">0120121106</strain>
        <tissue evidence="1">Whole body</tissue>
    </source>
</reference>
<keyword evidence="2" id="KW-1185">Reference proteome</keyword>
<accession>A0A154PJV4</accession>
<protein>
    <submittedName>
        <fullName evidence="1">Uncharacterized protein</fullName>
    </submittedName>
</protein>
<dbReference type="Proteomes" id="UP000076502">
    <property type="component" value="Unassembled WGS sequence"/>
</dbReference>
<dbReference type="EMBL" id="KQ434924">
    <property type="protein sequence ID" value="KZC11568.1"/>
    <property type="molecule type" value="Genomic_DNA"/>
</dbReference>
<evidence type="ECO:0000313" key="2">
    <source>
        <dbReference type="Proteomes" id="UP000076502"/>
    </source>
</evidence>
<organism evidence="1 2">
    <name type="scientific">Dufourea novaeangliae</name>
    <name type="common">Sweat bee</name>
    <dbReference type="NCBI Taxonomy" id="178035"/>
    <lineage>
        <taxon>Eukaryota</taxon>
        <taxon>Metazoa</taxon>
        <taxon>Ecdysozoa</taxon>
        <taxon>Arthropoda</taxon>
        <taxon>Hexapoda</taxon>
        <taxon>Insecta</taxon>
        <taxon>Pterygota</taxon>
        <taxon>Neoptera</taxon>
        <taxon>Endopterygota</taxon>
        <taxon>Hymenoptera</taxon>
        <taxon>Apocrita</taxon>
        <taxon>Aculeata</taxon>
        <taxon>Apoidea</taxon>
        <taxon>Anthophila</taxon>
        <taxon>Halictidae</taxon>
        <taxon>Rophitinae</taxon>
        <taxon>Dufourea</taxon>
    </lineage>
</organism>
<sequence>MCIRRMCLMYGAVFNERGLEPSRTIGPGRVAAFTEKLSLGRVILNGKVAPVGITAYYRQR</sequence>
<proteinExistence type="predicted"/>
<gene>
    <name evidence="1" type="ORF">WN55_02850</name>
</gene>
<evidence type="ECO:0000313" key="1">
    <source>
        <dbReference type="EMBL" id="KZC11568.1"/>
    </source>
</evidence>
<dbReference type="AlphaFoldDB" id="A0A154PJV4"/>
<name>A0A154PJV4_DUFNO</name>